<feature type="transmembrane region" description="Helical" evidence="2">
    <location>
        <begin position="78"/>
        <end position="102"/>
    </location>
</feature>
<proteinExistence type="predicted"/>
<keyword evidence="2" id="KW-1133">Transmembrane helix</keyword>
<dbReference type="RefSeq" id="WP_212517598.1">
    <property type="nucleotide sequence ID" value="NZ_JAGSOH010000017.1"/>
</dbReference>
<evidence type="ECO:0000256" key="2">
    <source>
        <dbReference type="SAM" id="Phobius"/>
    </source>
</evidence>
<dbReference type="Proteomes" id="UP000676325">
    <property type="component" value="Unassembled WGS sequence"/>
</dbReference>
<keyword evidence="4" id="KW-1185">Reference proteome</keyword>
<keyword evidence="2" id="KW-0472">Membrane</keyword>
<organism evidence="3 4">
    <name type="scientific">Actinospica acidithermotolerans</name>
    <dbReference type="NCBI Taxonomy" id="2828514"/>
    <lineage>
        <taxon>Bacteria</taxon>
        <taxon>Bacillati</taxon>
        <taxon>Actinomycetota</taxon>
        <taxon>Actinomycetes</taxon>
        <taxon>Catenulisporales</taxon>
        <taxon>Actinospicaceae</taxon>
        <taxon>Actinospica</taxon>
    </lineage>
</organism>
<reference evidence="3" key="1">
    <citation type="submission" date="2021-04" db="EMBL/GenBank/DDBJ databases">
        <title>Genome based classification of Actinospica acidithermotolerans sp. nov., an actinobacterium isolated from an Indonesian hot spring.</title>
        <authorList>
            <person name="Kusuma A.B."/>
            <person name="Putra K.E."/>
            <person name="Nafisah S."/>
            <person name="Loh J."/>
            <person name="Nouioui I."/>
            <person name="Goodfellow M."/>
        </authorList>
    </citation>
    <scope>NUCLEOTIDE SEQUENCE</scope>
    <source>
        <strain evidence="3">MGRD01-02</strain>
    </source>
</reference>
<evidence type="ECO:0000256" key="1">
    <source>
        <dbReference type="SAM" id="MobiDB-lite"/>
    </source>
</evidence>
<gene>
    <name evidence="3" type="ORF">KDK95_09055</name>
</gene>
<feature type="region of interest" description="Disordered" evidence="1">
    <location>
        <begin position="1"/>
        <end position="23"/>
    </location>
</feature>
<protein>
    <submittedName>
        <fullName evidence="3">Uncharacterized protein</fullName>
    </submittedName>
</protein>
<evidence type="ECO:0000313" key="4">
    <source>
        <dbReference type="Proteomes" id="UP000676325"/>
    </source>
</evidence>
<sequence length="154" mass="16312">MAFQPPYGPPQQPYQQGQQPWGEPMDAAQAAAQGAGPVLVTIGDIVCTSTTVITPSGQAPIGGVVWSYTDMSRTTRGIPTWAIVCAVVFFVFCLLGLLFLLAKEERTEGAVQVVVQGPGFLHQVQLPVASVFQAQDYAARVNYARSLSAAASGR</sequence>
<feature type="compositionally biased region" description="Pro residues" evidence="1">
    <location>
        <begin position="1"/>
        <end position="12"/>
    </location>
</feature>
<evidence type="ECO:0000313" key="3">
    <source>
        <dbReference type="EMBL" id="MBR7826448.1"/>
    </source>
</evidence>
<accession>A0A941E9G1</accession>
<dbReference type="AlphaFoldDB" id="A0A941E9G1"/>
<name>A0A941E9G1_9ACTN</name>
<dbReference type="EMBL" id="JAGSOH010000017">
    <property type="protein sequence ID" value="MBR7826448.1"/>
    <property type="molecule type" value="Genomic_DNA"/>
</dbReference>
<keyword evidence="2" id="KW-0812">Transmembrane</keyword>
<comment type="caution">
    <text evidence="3">The sequence shown here is derived from an EMBL/GenBank/DDBJ whole genome shotgun (WGS) entry which is preliminary data.</text>
</comment>